<dbReference type="InterPro" id="IPR002525">
    <property type="entry name" value="Transp_IS110-like_N"/>
</dbReference>
<comment type="caution">
    <text evidence="3">The sequence shown here is derived from an EMBL/GenBank/DDBJ whole genome shotgun (WGS) entry which is preliminary data.</text>
</comment>
<dbReference type="PANTHER" id="PTHR33055">
    <property type="entry name" value="TRANSPOSASE FOR INSERTION SEQUENCE ELEMENT IS1111A"/>
    <property type="match status" value="1"/>
</dbReference>
<organism evidence="3">
    <name type="scientific">hydrocarbon metagenome</name>
    <dbReference type="NCBI Taxonomy" id="938273"/>
    <lineage>
        <taxon>unclassified sequences</taxon>
        <taxon>metagenomes</taxon>
        <taxon>ecological metagenomes</taxon>
    </lineage>
</organism>
<evidence type="ECO:0000313" key="3">
    <source>
        <dbReference type="EMBL" id="KUG21507.1"/>
    </source>
</evidence>
<feature type="domain" description="Transposase IS110-like N-terminal" evidence="1">
    <location>
        <begin position="7"/>
        <end position="148"/>
    </location>
</feature>
<accession>A0A0W8FMH1</accession>
<dbReference type="InterPro" id="IPR003346">
    <property type="entry name" value="Transposase_20"/>
</dbReference>
<protein>
    <submittedName>
        <fullName evidence="3">Mobile element protein</fullName>
    </submittedName>
</protein>
<dbReference type="Pfam" id="PF02371">
    <property type="entry name" value="Transposase_20"/>
    <property type="match status" value="1"/>
</dbReference>
<dbReference type="GO" id="GO:0003677">
    <property type="term" value="F:DNA binding"/>
    <property type="evidence" value="ECO:0007669"/>
    <property type="project" value="InterPro"/>
</dbReference>
<gene>
    <name evidence="3" type="ORF">ASZ90_008727</name>
</gene>
<dbReference type="AlphaFoldDB" id="A0A0W8FMH1"/>
<dbReference type="GO" id="GO:0006313">
    <property type="term" value="P:DNA transposition"/>
    <property type="evidence" value="ECO:0007669"/>
    <property type="project" value="InterPro"/>
</dbReference>
<dbReference type="InterPro" id="IPR047650">
    <property type="entry name" value="Transpos_IS110"/>
</dbReference>
<evidence type="ECO:0000259" key="1">
    <source>
        <dbReference type="Pfam" id="PF01548"/>
    </source>
</evidence>
<name>A0A0W8FMH1_9ZZZZ</name>
<dbReference type="EMBL" id="LNQE01001056">
    <property type="protein sequence ID" value="KUG21507.1"/>
    <property type="molecule type" value="Genomic_DNA"/>
</dbReference>
<reference evidence="3" key="1">
    <citation type="journal article" date="2015" name="Proc. Natl. Acad. Sci. U.S.A.">
        <title>Networks of energetic and metabolic interactions define dynamics in microbial communities.</title>
        <authorList>
            <person name="Embree M."/>
            <person name="Liu J.K."/>
            <person name="Al-Bassam M.M."/>
            <person name="Zengler K."/>
        </authorList>
    </citation>
    <scope>NUCLEOTIDE SEQUENCE</scope>
</reference>
<dbReference type="GO" id="GO:0004803">
    <property type="term" value="F:transposase activity"/>
    <property type="evidence" value="ECO:0007669"/>
    <property type="project" value="InterPro"/>
</dbReference>
<sequence>MSEKNFIGIDVSKDSLDVAIAHSEEFKNFANTEEGQRDLKDFISSRRPALIVLEATGGFERGVLRELASARLPVVPVNPRQVRDFAKAMGILAKTDKIDARVIARFAEAVKPEARPLRTEEEDRLDSLNARRFQIVEMLTAERNRLSHATKWTKKGIQGHIRMLERLLEEINGEMDDLIKNSPIWRQKDKILQSIPGTGKVMARTVLADVPEIGTMNRKQISALVGVAPLNRDSGKYKGRRSIWGGRSKVRAVLYMCAVTAIRCNSKIKVFYKRLREAGKCFKVAITACMRKLLVIINSMIKTETCWNS</sequence>
<dbReference type="NCBIfam" id="NF033542">
    <property type="entry name" value="transpos_IS110"/>
    <property type="match status" value="1"/>
</dbReference>
<dbReference type="Pfam" id="PF01548">
    <property type="entry name" value="DEDD_Tnp_IS110"/>
    <property type="match status" value="1"/>
</dbReference>
<dbReference type="PANTHER" id="PTHR33055:SF13">
    <property type="entry name" value="TRANSPOSASE"/>
    <property type="match status" value="1"/>
</dbReference>
<evidence type="ECO:0000259" key="2">
    <source>
        <dbReference type="Pfam" id="PF02371"/>
    </source>
</evidence>
<feature type="domain" description="Transposase IS116/IS110/IS902 C-terminal" evidence="2">
    <location>
        <begin position="190"/>
        <end position="273"/>
    </location>
</feature>
<proteinExistence type="predicted"/>